<dbReference type="EMBL" id="KZ506373">
    <property type="protein sequence ID" value="PKU39964.1"/>
    <property type="molecule type" value="Genomic_DNA"/>
</dbReference>
<keyword evidence="2" id="KW-1185">Reference proteome</keyword>
<evidence type="ECO:0000313" key="2">
    <source>
        <dbReference type="Proteomes" id="UP000233556"/>
    </source>
</evidence>
<dbReference type="OrthoDB" id="9906618at2759"/>
<evidence type="ECO:0000313" key="1">
    <source>
        <dbReference type="EMBL" id="PKU39964.1"/>
    </source>
</evidence>
<organism evidence="1 2">
    <name type="scientific">Limosa lapponica baueri</name>
    <dbReference type="NCBI Taxonomy" id="1758121"/>
    <lineage>
        <taxon>Eukaryota</taxon>
        <taxon>Metazoa</taxon>
        <taxon>Chordata</taxon>
        <taxon>Craniata</taxon>
        <taxon>Vertebrata</taxon>
        <taxon>Euteleostomi</taxon>
        <taxon>Archelosauria</taxon>
        <taxon>Archosauria</taxon>
        <taxon>Dinosauria</taxon>
        <taxon>Saurischia</taxon>
        <taxon>Theropoda</taxon>
        <taxon>Coelurosauria</taxon>
        <taxon>Aves</taxon>
        <taxon>Neognathae</taxon>
        <taxon>Neoaves</taxon>
        <taxon>Charadriiformes</taxon>
        <taxon>Scolopacidae</taxon>
        <taxon>Limosa</taxon>
    </lineage>
</organism>
<reference evidence="2" key="2">
    <citation type="submission" date="2017-12" db="EMBL/GenBank/DDBJ databases">
        <title>Genome sequence of the Bar-tailed Godwit (Limosa lapponica baueri).</title>
        <authorList>
            <person name="Lima N.C.B."/>
            <person name="Parody-Merino A.M."/>
            <person name="Battley P.F."/>
            <person name="Fidler A.E."/>
            <person name="Prosdocimi F."/>
        </authorList>
    </citation>
    <scope>NUCLEOTIDE SEQUENCE [LARGE SCALE GENOMIC DNA]</scope>
</reference>
<protein>
    <submittedName>
        <fullName evidence="1">Glycine dehydrogenase mitochondrial-like</fullName>
    </submittedName>
</protein>
<reference evidence="2" key="1">
    <citation type="submission" date="2017-11" db="EMBL/GenBank/DDBJ databases">
        <authorList>
            <person name="Lima N.C."/>
            <person name="Parody-Merino A.M."/>
            <person name="Battley P.F."/>
            <person name="Fidler A.E."/>
            <person name="Prosdocimi F."/>
        </authorList>
    </citation>
    <scope>NUCLEOTIDE SEQUENCE [LARGE SCALE GENOMIC DNA]</scope>
</reference>
<dbReference type="Proteomes" id="UP000233556">
    <property type="component" value="Unassembled WGS sequence"/>
</dbReference>
<gene>
    <name evidence="1" type="ORF">llap_9732</name>
</gene>
<proteinExistence type="predicted"/>
<sequence>MAPLKCESKISIQGRSCELPRKLDTNEGIQYLRELAVLEVIYSDLDNDEVSKDLEDVLCTWAIWRKVILSAPVSYNSLAVMYCPDMDTPTVERVSSWFQNFEENLCPSSSLWAGASAVRGTS</sequence>
<name>A0A2I0U1K5_LIMLA</name>
<dbReference type="AlphaFoldDB" id="A0A2I0U1K5"/>
<accession>A0A2I0U1K5</accession>